<feature type="transmembrane region" description="Helical" evidence="1">
    <location>
        <begin position="134"/>
        <end position="158"/>
    </location>
</feature>
<feature type="transmembrane region" description="Helical" evidence="1">
    <location>
        <begin position="85"/>
        <end position="113"/>
    </location>
</feature>
<keyword evidence="1" id="KW-0812">Transmembrane</keyword>
<reference evidence="2 3" key="1">
    <citation type="submission" date="2018-07" db="EMBL/GenBank/DDBJ databases">
        <title>Complete genome sequence of Psychrobacillus sp. PB01, isolated from iceberg, and comparative genome analysis of Psychrobacillus strains.</title>
        <authorList>
            <person name="Lee P.C."/>
        </authorList>
    </citation>
    <scope>NUCLEOTIDE SEQUENCE [LARGE SCALE GENOMIC DNA]</scope>
    <source>
        <strain evidence="2 3">PB01</strain>
    </source>
</reference>
<dbReference type="EMBL" id="CP031223">
    <property type="protein sequence ID" value="QFF98611.1"/>
    <property type="molecule type" value="Genomic_DNA"/>
</dbReference>
<dbReference type="RefSeq" id="WP_151699548.1">
    <property type="nucleotide sequence ID" value="NZ_CP031223.1"/>
</dbReference>
<accession>A0A5J6SKZ4</accession>
<dbReference type="OrthoDB" id="2659138at2"/>
<feature type="transmembrane region" description="Helical" evidence="1">
    <location>
        <begin position="492"/>
        <end position="512"/>
    </location>
</feature>
<feature type="transmembrane region" description="Helical" evidence="1">
    <location>
        <begin position="260"/>
        <end position="283"/>
    </location>
</feature>
<dbReference type="KEGG" id="psyo:PB01_07070"/>
<feature type="transmembrane region" description="Helical" evidence="1">
    <location>
        <begin position="376"/>
        <end position="395"/>
    </location>
</feature>
<keyword evidence="3" id="KW-1185">Reference proteome</keyword>
<feature type="transmembrane region" description="Helical" evidence="1">
    <location>
        <begin position="202"/>
        <end position="221"/>
    </location>
</feature>
<feature type="transmembrane region" description="Helical" evidence="1">
    <location>
        <begin position="425"/>
        <end position="448"/>
    </location>
</feature>
<evidence type="ECO:0000313" key="2">
    <source>
        <dbReference type="EMBL" id="QFF98611.1"/>
    </source>
</evidence>
<protein>
    <submittedName>
        <fullName evidence="2">Uncharacterized protein</fullName>
    </submittedName>
</protein>
<name>A0A5J6SKZ4_9BACI</name>
<feature type="transmembrane region" description="Helical" evidence="1">
    <location>
        <begin position="518"/>
        <end position="537"/>
    </location>
</feature>
<keyword evidence="1" id="KW-0472">Membrane</keyword>
<feature type="transmembrane region" description="Helical" evidence="1">
    <location>
        <begin position="345"/>
        <end position="364"/>
    </location>
</feature>
<feature type="transmembrane region" description="Helical" evidence="1">
    <location>
        <begin position="62"/>
        <end position="79"/>
    </location>
</feature>
<dbReference type="AlphaFoldDB" id="A0A5J6SKZ4"/>
<feature type="transmembrane region" description="Helical" evidence="1">
    <location>
        <begin position="454"/>
        <end position="472"/>
    </location>
</feature>
<organism evidence="2 3">
    <name type="scientific">Psychrobacillus glaciei</name>
    <dbReference type="NCBI Taxonomy" id="2283160"/>
    <lineage>
        <taxon>Bacteria</taxon>
        <taxon>Bacillati</taxon>
        <taxon>Bacillota</taxon>
        <taxon>Bacilli</taxon>
        <taxon>Bacillales</taxon>
        <taxon>Bacillaceae</taxon>
        <taxon>Psychrobacillus</taxon>
    </lineage>
</organism>
<feature type="transmembrane region" description="Helical" evidence="1">
    <location>
        <begin position="164"/>
        <end position="190"/>
    </location>
</feature>
<proteinExistence type="predicted"/>
<dbReference type="Proteomes" id="UP000325517">
    <property type="component" value="Chromosome"/>
</dbReference>
<keyword evidence="1" id="KW-1133">Transmembrane helix</keyword>
<sequence length="547" mass="63357">MNDFNSLRILDRFKGLFWKSGIDYEIMRKIIQLKLTMDGRRMPTIFNGSKVKKEGNQFLKSLWMYALYGLILLTPFLFLGTQYIFLISIMFSLLMFILMTSMISDFSAVLLDIRDKNILHTKPINTKTLNAAKVVHILIYIFLLIGSFVGIPLIISIFTGGIGFFFIFLIEIVLTSCLAVVLTAFVYLFILRFFSGEKLKDIINYVQILLTIGIMVSYQLVARSFEIINLTKSYTFEWWHLLLPPIWYGAPFELFLNKDYSAHIIFLSILAFLAPIIAILLYIRLMPSFERNLAKLLSDSTTRKKKSRKLDKLWAKILCRSVEEQNFYRFSSLMMKQEREIKLKIYPQLGFAIIFPFIFLFNEVRFRSFDEVVNGNIYMVIYFSLIMIPTVVHMLQFSGTYKGHWIFLAAPVQNKASIYGATLKACMVNFFIPIFVLLSILFVWLFSIRILPDLFIVLLVAIVITLISYKMLNRDVYPFSNSHEHTQDASTFKVLASMVVIGIFVLVHIIASKIPYGLYGYMTILLIGIIIGWKAVFPTQLKKEGIR</sequence>
<evidence type="ECO:0000313" key="3">
    <source>
        <dbReference type="Proteomes" id="UP000325517"/>
    </source>
</evidence>
<gene>
    <name evidence="2" type="ORF">PB01_07070</name>
</gene>
<evidence type="ECO:0000256" key="1">
    <source>
        <dbReference type="SAM" id="Phobius"/>
    </source>
</evidence>